<proteinExistence type="predicted"/>
<accession>A0ABW7W0F9</accession>
<keyword evidence="3" id="KW-1185">Reference proteome</keyword>
<evidence type="ECO:0000313" key="2">
    <source>
        <dbReference type="EMBL" id="MFI2232301.1"/>
    </source>
</evidence>
<dbReference type="EMBL" id="JBIRYL010000006">
    <property type="protein sequence ID" value="MFI2232301.1"/>
    <property type="molecule type" value="Genomic_DNA"/>
</dbReference>
<dbReference type="Proteomes" id="UP001611494">
    <property type="component" value="Unassembled WGS sequence"/>
</dbReference>
<name>A0ABW7W0F9_9NOCA</name>
<protein>
    <submittedName>
        <fullName evidence="2">Uncharacterized protein</fullName>
    </submittedName>
</protein>
<dbReference type="RefSeq" id="WP_397063906.1">
    <property type="nucleotide sequence ID" value="NZ_JBIRYL010000006.1"/>
</dbReference>
<reference evidence="2 3" key="1">
    <citation type="submission" date="2024-10" db="EMBL/GenBank/DDBJ databases">
        <title>The Natural Products Discovery Center: Release of the First 8490 Sequenced Strains for Exploring Actinobacteria Biosynthetic Diversity.</title>
        <authorList>
            <person name="Kalkreuter E."/>
            <person name="Kautsar S.A."/>
            <person name="Yang D."/>
            <person name="Bader C.D."/>
            <person name="Teijaro C.N."/>
            <person name="Fluegel L."/>
            <person name="Davis C.M."/>
            <person name="Simpson J.R."/>
            <person name="Lauterbach L."/>
            <person name="Steele A.D."/>
            <person name="Gui C."/>
            <person name="Meng S."/>
            <person name="Li G."/>
            <person name="Viehrig K."/>
            <person name="Ye F."/>
            <person name="Su P."/>
            <person name="Kiefer A.F."/>
            <person name="Nichols A."/>
            <person name="Cepeda A.J."/>
            <person name="Yan W."/>
            <person name="Fan B."/>
            <person name="Jiang Y."/>
            <person name="Adhikari A."/>
            <person name="Zheng C.-J."/>
            <person name="Schuster L."/>
            <person name="Cowan T.M."/>
            <person name="Smanski M.J."/>
            <person name="Chevrette M.G."/>
            <person name="De Carvalho L.P.S."/>
            <person name="Shen B."/>
        </authorList>
    </citation>
    <scope>NUCLEOTIDE SEQUENCE [LARGE SCALE GENOMIC DNA]</scope>
    <source>
        <strain evidence="2 3">NPDC019377</strain>
    </source>
</reference>
<feature type="coiled-coil region" evidence="1">
    <location>
        <begin position="78"/>
        <end position="105"/>
    </location>
</feature>
<sequence length="181" mass="20238">MSDGGVEYRPDTDDPKRLRLTCGLPEGVSRAEISYSAEGGLRGTREVRRSVAEFAHLRTAVDGGYDGGGWSAPEQLTLGHAERYIEQARRRIRQQDDEIRRLRESVDLTCPWCARQRTYLGTLGFMTGVAGILTDRPAELGQELVHQHAYRCDRCGSMQYFAGGFLTHPLPGRPTCDRPRA</sequence>
<evidence type="ECO:0000256" key="1">
    <source>
        <dbReference type="SAM" id="Coils"/>
    </source>
</evidence>
<organism evidence="2 3">
    <name type="scientific">Nocardia testacea</name>
    <dbReference type="NCBI Taxonomy" id="248551"/>
    <lineage>
        <taxon>Bacteria</taxon>
        <taxon>Bacillati</taxon>
        <taxon>Actinomycetota</taxon>
        <taxon>Actinomycetes</taxon>
        <taxon>Mycobacteriales</taxon>
        <taxon>Nocardiaceae</taxon>
        <taxon>Nocardia</taxon>
    </lineage>
</organism>
<comment type="caution">
    <text evidence="2">The sequence shown here is derived from an EMBL/GenBank/DDBJ whole genome shotgun (WGS) entry which is preliminary data.</text>
</comment>
<gene>
    <name evidence="2" type="ORF">ACH49Z_20860</name>
</gene>
<evidence type="ECO:0000313" key="3">
    <source>
        <dbReference type="Proteomes" id="UP001611494"/>
    </source>
</evidence>
<keyword evidence="1" id="KW-0175">Coiled coil</keyword>